<gene>
    <name evidence="1" type="ORF">AFUS01_LOCUS6951</name>
</gene>
<comment type="caution">
    <text evidence="1">The sequence shown here is derived from an EMBL/GenBank/DDBJ whole genome shotgun (WGS) entry which is preliminary data.</text>
</comment>
<evidence type="ECO:0000313" key="2">
    <source>
        <dbReference type="Proteomes" id="UP000708208"/>
    </source>
</evidence>
<accession>A0A8J2NWU1</accession>
<dbReference type="Proteomes" id="UP000708208">
    <property type="component" value="Unassembled WGS sequence"/>
</dbReference>
<organism evidence="1 2">
    <name type="scientific">Allacma fusca</name>
    <dbReference type="NCBI Taxonomy" id="39272"/>
    <lineage>
        <taxon>Eukaryota</taxon>
        <taxon>Metazoa</taxon>
        <taxon>Ecdysozoa</taxon>
        <taxon>Arthropoda</taxon>
        <taxon>Hexapoda</taxon>
        <taxon>Collembola</taxon>
        <taxon>Symphypleona</taxon>
        <taxon>Sminthuridae</taxon>
        <taxon>Allacma</taxon>
    </lineage>
</organism>
<name>A0A8J2NWU1_9HEXA</name>
<protein>
    <submittedName>
        <fullName evidence="1">Uncharacterized protein</fullName>
    </submittedName>
</protein>
<feature type="non-terminal residue" evidence="1">
    <location>
        <position position="50"/>
    </location>
</feature>
<sequence>MADQEHSLFKRHRWRACYYDGREKNGKIKGIGEAPRKALAKEAAALDFLT</sequence>
<keyword evidence="2" id="KW-1185">Reference proteome</keyword>
<dbReference type="EMBL" id="CAJVCH010046335">
    <property type="protein sequence ID" value="CAG7717495.1"/>
    <property type="molecule type" value="Genomic_DNA"/>
</dbReference>
<proteinExistence type="predicted"/>
<reference evidence="1" key="1">
    <citation type="submission" date="2021-06" db="EMBL/GenBank/DDBJ databases">
        <authorList>
            <person name="Hodson N. C."/>
            <person name="Mongue J. A."/>
            <person name="Jaron S. K."/>
        </authorList>
    </citation>
    <scope>NUCLEOTIDE SEQUENCE</scope>
</reference>
<dbReference type="AlphaFoldDB" id="A0A8J2NWU1"/>
<evidence type="ECO:0000313" key="1">
    <source>
        <dbReference type="EMBL" id="CAG7717495.1"/>
    </source>
</evidence>